<dbReference type="GO" id="GO:0005576">
    <property type="term" value="C:extracellular region"/>
    <property type="evidence" value="ECO:0007669"/>
    <property type="project" value="UniProtKB-SubCell"/>
</dbReference>
<keyword evidence="5 8" id="KW-1015">Disulfide bond</keyword>
<dbReference type="GO" id="GO:0008045">
    <property type="term" value="P:motor neuron axon guidance"/>
    <property type="evidence" value="ECO:0007669"/>
    <property type="project" value="TreeGrafter"/>
</dbReference>
<accession>A0A6P7SPR0</accession>
<dbReference type="PROSITE" id="PS50027">
    <property type="entry name" value="EGF_LAM_2"/>
    <property type="match status" value="1"/>
</dbReference>
<feature type="disulfide bond" evidence="8">
    <location>
        <begin position="441"/>
        <end position="453"/>
    </location>
</feature>
<dbReference type="FunFam" id="2.10.25.10:FF:000081">
    <property type="entry name" value="Netrin 1"/>
    <property type="match status" value="1"/>
</dbReference>
<keyword evidence="6" id="KW-0325">Glycoprotein</keyword>
<name>A0A6P7SPR0_9MOLL</name>
<feature type="disulfide bond" evidence="8">
    <location>
        <begin position="474"/>
        <end position="488"/>
    </location>
</feature>
<feature type="region of interest" description="Disordered" evidence="9">
    <location>
        <begin position="492"/>
        <end position="593"/>
    </location>
</feature>
<dbReference type="InterPro" id="IPR008211">
    <property type="entry name" value="Laminin_N"/>
</dbReference>
<evidence type="ECO:0000256" key="1">
    <source>
        <dbReference type="ARBA" id="ARBA00004613"/>
    </source>
</evidence>
<keyword evidence="10" id="KW-1133">Transmembrane helix</keyword>
<feature type="disulfide bond" evidence="8">
    <location>
        <begin position="462"/>
        <end position="471"/>
    </location>
</feature>
<feature type="transmembrane region" description="Helical" evidence="10">
    <location>
        <begin position="44"/>
        <end position="65"/>
    </location>
</feature>
<dbReference type="Pfam" id="PF00053">
    <property type="entry name" value="EGF_laminin"/>
    <property type="match status" value="2"/>
</dbReference>
<dbReference type="CDD" id="cd00055">
    <property type="entry name" value="EGF_Lam"/>
    <property type="match status" value="3"/>
</dbReference>
<dbReference type="GO" id="GO:0016358">
    <property type="term" value="P:dendrite development"/>
    <property type="evidence" value="ECO:0007669"/>
    <property type="project" value="TreeGrafter"/>
</dbReference>
<dbReference type="GO" id="GO:0009888">
    <property type="term" value="P:tissue development"/>
    <property type="evidence" value="ECO:0007669"/>
    <property type="project" value="TreeGrafter"/>
</dbReference>
<evidence type="ECO:0000256" key="2">
    <source>
        <dbReference type="ARBA" id="ARBA00022525"/>
    </source>
</evidence>
<dbReference type="PROSITE" id="PS01248">
    <property type="entry name" value="EGF_LAM_1"/>
    <property type="match status" value="1"/>
</dbReference>
<dbReference type="Proteomes" id="UP000515154">
    <property type="component" value="Linkage group LG8"/>
</dbReference>
<evidence type="ECO:0000313" key="13">
    <source>
        <dbReference type="Proteomes" id="UP000515154"/>
    </source>
</evidence>
<dbReference type="InterPro" id="IPR002049">
    <property type="entry name" value="LE_dom"/>
</dbReference>
<evidence type="ECO:0000256" key="9">
    <source>
        <dbReference type="SAM" id="MobiDB-lite"/>
    </source>
</evidence>
<organism evidence="13 14">
    <name type="scientific">Octopus sinensis</name>
    <name type="common">East Asian common octopus</name>
    <dbReference type="NCBI Taxonomy" id="2607531"/>
    <lineage>
        <taxon>Eukaryota</taxon>
        <taxon>Metazoa</taxon>
        <taxon>Spiralia</taxon>
        <taxon>Lophotrochozoa</taxon>
        <taxon>Mollusca</taxon>
        <taxon>Cephalopoda</taxon>
        <taxon>Coleoidea</taxon>
        <taxon>Octopodiformes</taxon>
        <taxon>Octopoda</taxon>
        <taxon>Incirrata</taxon>
        <taxon>Octopodidae</taxon>
        <taxon>Octopus</taxon>
    </lineage>
</organism>
<keyword evidence="4" id="KW-0677">Repeat</keyword>
<proteinExistence type="predicted"/>
<feature type="domain" description="Laminin N-terminal" evidence="12">
    <location>
        <begin position="86"/>
        <end position="321"/>
    </location>
</feature>
<dbReference type="InterPro" id="IPR056863">
    <property type="entry name" value="LMN_ATRN_NET-like_EGF"/>
</dbReference>
<keyword evidence="3" id="KW-0732">Signal</keyword>
<evidence type="ECO:0000256" key="5">
    <source>
        <dbReference type="ARBA" id="ARBA00023157"/>
    </source>
</evidence>
<reference evidence="14" key="1">
    <citation type="submission" date="2025-08" db="UniProtKB">
        <authorList>
            <consortium name="RefSeq"/>
        </authorList>
    </citation>
    <scope>IDENTIFICATION</scope>
</reference>
<evidence type="ECO:0000259" key="12">
    <source>
        <dbReference type="PROSITE" id="PS51117"/>
    </source>
</evidence>
<feature type="disulfide bond" evidence="8">
    <location>
        <begin position="443"/>
        <end position="460"/>
    </location>
</feature>
<dbReference type="FunFam" id="2.10.25.10:FF:000048">
    <property type="entry name" value="Netrin 3"/>
    <property type="match status" value="1"/>
</dbReference>
<protein>
    <submittedName>
        <fullName evidence="14">Netrin-1</fullName>
    </submittedName>
</protein>
<dbReference type="Pfam" id="PF24973">
    <property type="entry name" value="EGF_LMN_ATRN"/>
    <property type="match status" value="1"/>
</dbReference>
<evidence type="ECO:0000259" key="11">
    <source>
        <dbReference type="PROSITE" id="PS50027"/>
    </source>
</evidence>
<evidence type="ECO:0000256" key="10">
    <source>
        <dbReference type="SAM" id="Phobius"/>
    </source>
</evidence>
<dbReference type="SMART" id="SM00136">
    <property type="entry name" value="LamNT"/>
    <property type="match status" value="1"/>
</dbReference>
<dbReference type="SUPFAM" id="SSF57196">
    <property type="entry name" value="EGF/Laminin"/>
    <property type="match status" value="3"/>
</dbReference>
<dbReference type="Pfam" id="PF00055">
    <property type="entry name" value="Laminin_N"/>
    <property type="match status" value="1"/>
</dbReference>
<evidence type="ECO:0000256" key="3">
    <source>
        <dbReference type="ARBA" id="ARBA00022729"/>
    </source>
</evidence>
<dbReference type="PROSITE" id="PS51117">
    <property type="entry name" value="LAMININ_NTER"/>
    <property type="match status" value="1"/>
</dbReference>
<dbReference type="GO" id="GO:0009887">
    <property type="term" value="P:animal organ morphogenesis"/>
    <property type="evidence" value="ECO:0007669"/>
    <property type="project" value="TreeGrafter"/>
</dbReference>
<feature type="domain" description="Laminin EGF-like" evidence="11">
    <location>
        <begin position="441"/>
        <end position="490"/>
    </location>
</feature>
<dbReference type="GO" id="GO:0005604">
    <property type="term" value="C:basement membrane"/>
    <property type="evidence" value="ECO:0007669"/>
    <property type="project" value="TreeGrafter"/>
</dbReference>
<dbReference type="PANTHER" id="PTHR10574">
    <property type="entry name" value="NETRIN/LAMININ-RELATED"/>
    <property type="match status" value="1"/>
</dbReference>
<keyword evidence="13" id="KW-1185">Reference proteome</keyword>
<dbReference type="PANTHER" id="PTHR10574:SF365">
    <property type="entry name" value="NETRIN-A-RELATED"/>
    <property type="match status" value="1"/>
</dbReference>
<dbReference type="Gene3D" id="2.10.25.10">
    <property type="entry name" value="Laminin"/>
    <property type="match status" value="2"/>
</dbReference>
<dbReference type="AlphaFoldDB" id="A0A6P7SPR0"/>
<dbReference type="KEGG" id="osn:115215198"/>
<dbReference type="Gene3D" id="2.60.120.260">
    <property type="entry name" value="Galactose-binding domain-like"/>
    <property type="match status" value="1"/>
</dbReference>
<gene>
    <name evidence="14" type="primary">LOC115215198</name>
</gene>
<comment type="subcellular location">
    <subcellularLocation>
        <location evidence="1">Secreted</location>
    </subcellularLocation>
</comment>
<dbReference type="RefSeq" id="XP_029640250.1">
    <property type="nucleotide sequence ID" value="XM_029784390.2"/>
</dbReference>
<keyword evidence="7 8" id="KW-0424">Laminin EGF-like domain</keyword>
<evidence type="ECO:0000256" key="6">
    <source>
        <dbReference type="ARBA" id="ARBA00023180"/>
    </source>
</evidence>
<sequence>MYTTTTTTTAAAAAAMLPSLLPGLRCGRSDVCVTSHRKTMASRCVLRSLYVGLLLWVCYALPITLADRIMDDQATAPNSCYDSLNKPKMCVAEFVNVAYGKEVVASSTCGTPPSRYCKSSVDSDGKVVRNCFTCDAEHPKRRHPASYLTDNNNSNNLTCWMSEPFVQYPKNVTLKLSLGKKYELTYILLQFCSAKPDSMAIYKSMDFGRSWIPFQYYSRNCIKMYGKKPGVVITKANQQEALCSNVHSNINTSGGTRVAFNTLENRPADFDNSPVLWDWVTATDIMFVFDKLSTFGDENSGEVGARESYYYSLSNLAVGGRCKCNGHASSCSKNSDGQTVCNCQHNTAGDSCERCKTFHFDIPWSRATEQNAKECVRCKCNQHARKCHFNREIYILSGYKSGGICVKCRHHTDGRKCNYCRPLYYRDHSKPIHHKKACKGCQCHPVGSVRMTCNQTTGQCTCKEGVTGLSCNRCAEGYEQTQSTIAPCVRVEPDADVQKPSQGRVSQKESGKRKNNNKTRRPDRLSRRKKKRKKKKKKNKDRKKNGTRKSQKGRKKKRKNKGNKNKVIRGRDRKRKTFRKNRKTKYTAATFRL</sequence>
<dbReference type="InterPro" id="IPR050440">
    <property type="entry name" value="Laminin/Netrin_ECM"/>
</dbReference>
<keyword evidence="2" id="KW-0964">Secreted</keyword>
<keyword evidence="10" id="KW-0472">Membrane</keyword>
<feature type="compositionally biased region" description="Basic residues" evidence="9">
    <location>
        <begin position="526"/>
        <end position="585"/>
    </location>
</feature>
<evidence type="ECO:0000313" key="14">
    <source>
        <dbReference type="RefSeq" id="XP_029640250.1"/>
    </source>
</evidence>
<evidence type="ECO:0000256" key="8">
    <source>
        <dbReference type="PROSITE-ProRule" id="PRU00460"/>
    </source>
</evidence>
<evidence type="ECO:0000256" key="7">
    <source>
        <dbReference type="ARBA" id="ARBA00023292"/>
    </source>
</evidence>
<dbReference type="FunFam" id="2.60.120.260:FF:000098">
    <property type="entry name" value="Netrin-A, isoform B"/>
    <property type="match status" value="1"/>
</dbReference>
<keyword evidence="10" id="KW-0812">Transmembrane</keyword>
<dbReference type="SMART" id="SM00180">
    <property type="entry name" value="EGF_Lam"/>
    <property type="match status" value="3"/>
</dbReference>
<evidence type="ECO:0000256" key="4">
    <source>
        <dbReference type="ARBA" id="ARBA00022737"/>
    </source>
</evidence>